<dbReference type="InterPro" id="IPR029061">
    <property type="entry name" value="THDP-binding"/>
</dbReference>
<evidence type="ECO:0000256" key="2">
    <source>
        <dbReference type="ARBA" id="ARBA00023052"/>
    </source>
</evidence>
<feature type="domain" description="Thiamine pyrophosphate enzyme TPP-binding" evidence="5">
    <location>
        <begin position="394"/>
        <end position="530"/>
    </location>
</feature>
<sequence length="544" mass="57713">MKNGGDLVVETLSALGATTVFGIPGQHALGLFDALTRSDLTFFSSRVENNSAFAADGYARATDQPGILFVSTGPGALTALAGIQEAYASGVPMLIISSQIPETGLGGRRKGLLHQLDDQKTSASNVTKSQETIHKASSIPYAIEDAWRTALTAPQGPVWVEIPEDVLLDETSLPTPGTLQIEAPHLTPHPGSVARAAEMLSQAERPAIIAGGGVRRSGDVAQNNLQQLAEILDAPVICTPGGNSALSYDHPLSLGGWIEDRYVTEVLENADVLLAVGTSVGEVSSNYFTMQPRGRFIQIDAHVRVLESNYPGLGIRADASIALGELISTLDNAETIATSSWDGQTSSQLVEAVRHRIEQRLQDQDLKHEIGVMDAIRAAVPDGALTYWDMTIAGYWAWNVWDARSGTMHSGQGAGGIGYGFPSAFGGAIGLGQRVLAVSGDGSAMYSIAELAAARQHNTPVTWLIVDDGGYGILREYMQDTFGQATATELARPDFVALSESFRIPAVITDAAGLEDSLRQAWDADGPNVVVLQTTLGMWKPTHN</sequence>
<evidence type="ECO:0000259" key="5">
    <source>
        <dbReference type="Pfam" id="PF02775"/>
    </source>
</evidence>
<keyword evidence="2 3" id="KW-0786">Thiamine pyrophosphate</keyword>
<organism evidence="7 8">
    <name type="scientific">Yaniella flava</name>
    <dbReference type="NCBI Taxonomy" id="287930"/>
    <lineage>
        <taxon>Bacteria</taxon>
        <taxon>Bacillati</taxon>
        <taxon>Actinomycetota</taxon>
        <taxon>Actinomycetes</taxon>
        <taxon>Micrococcales</taxon>
        <taxon>Micrococcaceae</taxon>
        <taxon>Yaniella</taxon>
    </lineage>
</organism>
<comment type="caution">
    <text evidence="7">The sequence shown here is derived from an EMBL/GenBank/DDBJ whole genome shotgun (WGS) entry which is preliminary data.</text>
</comment>
<dbReference type="Pfam" id="PF02776">
    <property type="entry name" value="TPP_enzyme_N"/>
    <property type="match status" value="1"/>
</dbReference>
<keyword evidence="8" id="KW-1185">Reference proteome</keyword>
<feature type="domain" description="Thiamine pyrophosphate enzyme central" evidence="4">
    <location>
        <begin position="193"/>
        <end position="326"/>
    </location>
</feature>
<name>A0ABN2V4N1_9MICC</name>
<proteinExistence type="inferred from homology"/>
<dbReference type="Pfam" id="PF00205">
    <property type="entry name" value="TPP_enzyme_M"/>
    <property type="match status" value="1"/>
</dbReference>
<dbReference type="SUPFAM" id="SSF52518">
    <property type="entry name" value="Thiamin diphosphate-binding fold (THDP-binding)"/>
    <property type="match status" value="2"/>
</dbReference>
<gene>
    <name evidence="7" type="ORF">GCM10009720_28780</name>
</gene>
<reference evidence="7 8" key="1">
    <citation type="journal article" date="2019" name="Int. J. Syst. Evol. Microbiol.">
        <title>The Global Catalogue of Microorganisms (GCM) 10K type strain sequencing project: providing services to taxonomists for standard genome sequencing and annotation.</title>
        <authorList>
            <consortium name="The Broad Institute Genomics Platform"/>
            <consortium name="The Broad Institute Genome Sequencing Center for Infectious Disease"/>
            <person name="Wu L."/>
            <person name="Ma J."/>
        </authorList>
    </citation>
    <scope>NUCLEOTIDE SEQUENCE [LARGE SCALE GENOMIC DNA]</scope>
    <source>
        <strain evidence="7 8">JCM 13595</strain>
    </source>
</reference>
<evidence type="ECO:0000313" key="8">
    <source>
        <dbReference type="Proteomes" id="UP001501461"/>
    </source>
</evidence>
<dbReference type="Gene3D" id="3.40.50.1220">
    <property type="entry name" value="TPP-binding domain"/>
    <property type="match status" value="1"/>
</dbReference>
<dbReference type="PANTHER" id="PTHR18968">
    <property type="entry name" value="THIAMINE PYROPHOSPHATE ENZYMES"/>
    <property type="match status" value="1"/>
</dbReference>
<dbReference type="CDD" id="cd00568">
    <property type="entry name" value="TPP_enzymes"/>
    <property type="match status" value="1"/>
</dbReference>
<evidence type="ECO:0000256" key="3">
    <source>
        <dbReference type="RuleBase" id="RU362132"/>
    </source>
</evidence>
<dbReference type="InterPro" id="IPR012001">
    <property type="entry name" value="Thiamin_PyroP_enz_TPP-bd_dom"/>
</dbReference>
<evidence type="ECO:0000256" key="1">
    <source>
        <dbReference type="ARBA" id="ARBA00007812"/>
    </source>
</evidence>
<evidence type="ECO:0000313" key="7">
    <source>
        <dbReference type="EMBL" id="GAA2046115.1"/>
    </source>
</evidence>
<dbReference type="CDD" id="cd07035">
    <property type="entry name" value="TPP_PYR_POX_like"/>
    <property type="match status" value="1"/>
</dbReference>
<dbReference type="InterPro" id="IPR045229">
    <property type="entry name" value="TPP_enz"/>
</dbReference>
<dbReference type="InterPro" id="IPR029035">
    <property type="entry name" value="DHS-like_NAD/FAD-binding_dom"/>
</dbReference>
<dbReference type="EMBL" id="BAAAMN010000068">
    <property type="protein sequence ID" value="GAA2046115.1"/>
    <property type="molecule type" value="Genomic_DNA"/>
</dbReference>
<feature type="domain" description="Thiamine pyrophosphate enzyme N-terminal TPP-binding" evidence="6">
    <location>
        <begin position="3"/>
        <end position="120"/>
    </location>
</feature>
<dbReference type="Pfam" id="PF02775">
    <property type="entry name" value="TPP_enzyme_C"/>
    <property type="match status" value="1"/>
</dbReference>
<evidence type="ECO:0000259" key="4">
    <source>
        <dbReference type="Pfam" id="PF00205"/>
    </source>
</evidence>
<comment type="similarity">
    <text evidence="1 3">Belongs to the TPP enzyme family.</text>
</comment>
<dbReference type="SUPFAM" id="SSF52467">
    <property type="entry name" value="DHS-like NAD/FAD-binding domain"/>
    <property type="match status" value="1"/>
</dbReference>
<accession>A0ABN2V4N1</accession>
<dbReference type="RefSeq" id="WP_343960022.1">
    <property type="nucleotide sequence ID" value="NZ_BAAAMN010000068.1"/>
</dbReference>
<dbReference type="Gene3D" id="3.40.50.970">
    <property type="match status" value="2"/>
</dbReference>
<dbReference type="PANTHER" id="PTHR18968:SF167">
    <property type="entry name" value="ACETOLACTATE SYNTHASE LARGE SUBUNIT ILVB2-RELATED"/>
    <property type="match status" value="1"/>
</dbReference>
<evidence type="ECO:0000259" key="6">
    <source>
        <dbReference type="Pfam" id="PF02776"/>
    </source>
</evidence>
<dbReference type="InterPro" id="IPR011766">
    <property type="entry name" value="TPP_enzyme_TPP-bd"/>
</dbReference>
<protein>
    <submittedName>
        <fullName evidence="7">Thiamine pyrophosphate-binding protein</fullName>
    </submittedName>
</protein>
<dbReference type="Proteomes" id="UP001501461">
    <property type="component" value="Unassembled WGS sequence"/>
</dbReference>
<dbReference type="InterPro" id="IPR012000">
    <property type="entry name" value="Thiamin_PyroP_enz_cen_dom"/>
</dbReference>